<keyword evidence="4 6" id="KW-0460">Magnesium</keyword>
<evidence type="ECO:0000313" key="7">
    <source>
        <dbReference type="EMBL" id="KAK7690615.1"/>
    </source>
</evidence>
<dbReference type="AlphaFoldDB" id="A0AAW0GB74"/>
<name>A0AAW0GB74_9APHY</name>
<dbReference type="SUPFAM" id="SSF48576">
    <property type="entry name" value="Terpenoid synthases"/>
    <property type="match status" value="1"/>
</dbReference>
<dbReference type="Gene3D" id="1.10.600.10">
    <property type="entry name" value="Farnesyl Diphosphate Synthase"/>
    <property type="match status" value="1"/>
</dbReference>
<proteinExistence type="inferred from homology"/>
<evidence type="ECO:0000256" key="2">
    <source>
        <dbReference type="ARBA" id="ARBA00006333"/>
    </source>
</evidence>
<comment type="caution">
    <text evidence="7">The sequence shown here is derived from an EMBL/GenBank/DDBJ whole genome shotgun (WGS) entry which is preliminary data.</text>
</comment>
<sequence>MSSTTVSFKLPDLISACPLQGRTNPHYESAAAESSAWVVSFNVFRDKGHDFFQSCGSELLCSHAYPYAGHDELRTCCDFVNLLFTVDEISDEQNGQDAYQTGLVLLQSLRDESYDDGSVLCTMTKQFKARLFPRMSPTCYRRFVGHVEEYINAVAKEAEYREKNIVLDIASYEALRRENSAVRCCFGLFGYVLGLDLPDEIFQHPIMMAMHLTAVDTVCWSNDIYSYNMEQAMGHTTNNIMTVLMKAQNVDLQGASDYVGDYFKVLIDRFFENKSQLPSFGPEMDPTVAQFVMAMESWIIGNLMWSFETLRYFGAKREEVKKTLVVELTPKKV</sequence>
<organism evidence="7 8">
    <name type="scientific">Cerrena zonata</name>
    <dbReference type="NCBI Taxonomy" id="2478898"/>
    <lineage>
        <taxon>Eukaryota</taxon>
        <taxon>Fungi</taxon>
        <taxon>Dikarya</taxon>
        <taxon>Basidiomycota</taxon>
        <taxon>Agaricomycotina</taxon>
        <taxon>Agaricomycetes</taxon>
        <taxon>Polyporales</taxon>
        <taxon>Cerrenaceae</taxon>
        <taxon>Cerrena</taxon>
    </lineage>
</organism>
<evidence type="ECO:0000256" key="6">
    <source>
        <dbReference type="RuleBase" id="RU366034"/>
    </source>
</evidence>
<accession>A0AAW0GB74</accession>
<dbReference type="InterPro" id="IPR008949">
    <property type="entry name" value="Isoprenoid_synthase_dom_sf"/>
</dbReference>
<dbReference type="Proteomes" id="UP001385951">
    <property type="component" value="Unassembled WGS sequence"/>
</dbReference>
<dbReference type="GO" id="GO:0008299">
    <property type="term" value="P:isoprenoid biosynthetic process"/>
    <property type="evidence" value="ECO:0007669"/>
    <property type="project" value="UniProtKB-ARBA"/>
</dbReference>
<evidence type="ECO:0000256" key="5">
    <source>
        <dbReference type="ARBA" id="ARBA00023239"/>
    </source>
</evidence>
<comment type="cofactor">
    <cofactor evidence="1 6">
        <name>Mg(2+)</name>
        <dbReference type="ChEBI" id="CHEBI:18420"/>
    </cofactor>
</comment>
<keyword evidence="8" id="KW-1185">Reference proteome</keyword>
<keyword evidence="5 6" id="KW-0456">Lyase</keyword>
<dbReference type="EMBL" id="JASBNA010000006">
    <property type="protein sequence ID" value="KAK7690615.1"/>
    <property type="molecule type" value="Genomic_DNA"/>
</dbReference>
<gene>
    <name evidence="7" type="ORF">QCA50_005714</name>
</gene>
<evidence type="ECO:0000256" key="4">
    <source>
        <dbReference type="ARBA" id="ARBA00022842"/>
    </source>
</evidence>
<evidence type="ECO:0000313" key="8">
    <source>
        <dbReference type="Proteomes" id="UP001385951"/>
    </source>
</evidence>
<reference evidence="7 8" key="1">
    <citation type="submission" date="2022-09" db="EMBL/GenBank/DDBJ databases">
        <authorList>
            <person name="Palmer J.M."/>
        </authorList>
    </citation>
    <scope>NUCLEOTIDE SEQUENCE [LARGE SCALE GENOMIC DNA]</scope>
    <source>
        <strain evidence="7 8">DSM 7382</strain>
    </source>
</reference>
<dbReference type="SFLD" id="SFLDG01020">
    <property type="entry name" value="Terpene_Cyclase_Like_2"/>
    <property type="match status" value="1"/>
</dbReference>
<dbReference type="GO" id="GO:0046872">
    <property type="term" value="F:metal ion binding"/>
    <property type="evidence" value="ECO:0007669"/>
    <property type="project" value="UniProtKB-KW"/>
</dbReference>
<dbReference type="SFLD" id="SFLDS00005">
    <property type="entry name" value="Isoprenoid_Synthase_Type_I"/>
    <property type="match status" value="1"/>
</dbReference>
<comment type="similarity">
    <text evidence="2 6">Belongs to the terpene synthase family.</text>
</comment>
<protein>
    <recommendedName>
        <fullName evidence="6">Terpene synthase</fullName>
        <ecNumber evidence="6">4.2.3.-</ecNumber>
    </recommendedName>
</protein>
<dbReference type="PANTHER" id="PTHR35201">
    <property type="entry name" value="TERPENE SYNTHASE"/>
    <property type="match status" value="1"/>
</dbReference>
<dbReference type="GO" id="GO:0010333">
    <property type="term" value="F:terpene synthase activity"/>
    <property type="evidence" value="ECO:0007669"/>
    <property type="project" value="InterPro"/>
</dbReference>
<evidence type="ECO:0000256" key="1">
    <source>
        <dbReference type="ARBA" id="ARBA00001946"/>
    </source>
</evidence>
<dbReference type="InterPro" id="IPR034686">
    <property type="entry name" value="Terpene_cyclase-like_2"/>
</dbReference>
<keyword evidence="3 6" id="KW-0479">Metal-binding</keyword>
<dbReference type="EC" id="4.2.3.-" evidence="6"/>
<dbReference type="Pfam" id="PF19086">
    <property type="entry name" value="Terpene_syn_C_2"/>
    <property type="match status" value="1"/>
</dbReference>
<dbReference type="PANTHER" id="PTHR35201:SF4">
    <property type="entry name" value="BETA-PINACENE SYNTHASE-RELATED"/>
    <property type="match status" value="1"/>
</dbReference>
<evidence type="ECO:0000256" key="3">
    <source>
        <dbReference type="ARBA" id="ARBA00022723"/>
    </source>
</evidence>